<comment type="caution">
    <text evidence="6">The sequence shown here is derived from an EMBL/GenBank/DDBJ whole genome shotgun (WGS) entry which is preliminary data.</text>
</comment>
<dbReference type="PROSITE" id="PS50176">
    <property type="entry name" value="ARM_REPEAT"/>
    <property type="match status" value="1"/>
</dbReference>
<evidence type="ECO:0000256" key="4">
    <source>
        <dbReference type="PROSITE-ProRule" id="PRU00259"/>
    </source>
</evidence>
<evidence type="ECO:0000256" key="5">
    <source>
        <dbReference type="SAM" id="MobiDB-lite"/>
    </source>
</evidence>
<dbReference type="Proteomes" id="UP001487740">
    <property type="component" value="Unassembled WGS sequence"/>
</dbReference>
<comment type="similarity">
    <text evidence="1">Belongs to the importin alpha family.</text>
</comment>
<feature type="compositionally biased region" description="Polar residues" evidence="5">
    <location>
        <begin position="406"/>
        <end position="415"/>
    </location>
</feature>
<dbReference type="Gene3D" id="1.25.10.10">
    <property type="entry name" value="Leucine-rich Repeat Variant"/>
    <property type="match status" value="1"/>
</dbReference>
<accession>A0AAW0SNR5</accession>
<dbReference type="Pfam" id="PF00514">
    <property type="entry name" value="Arm"/>
    <property type="match status" value="3"/>
</dbReference>
<protein>
    <recommendedName>
        <fullName evidence="8">Importin subunit alpha</fullName>
    </recommendedName>
</protein>
<dbReference type="SUPFAM" id="SSF48371">
    <property type="entry name" value="ARM repeat"/>
    <property type="match status" value="1"/>
</dbReference>
<proteinExistence type="inferred from homology"/>
<gene>
    <name evidence="6" type="ORF">O3P69_010016</name>
</gene>
<dbReference type="AlphaFoldDB" id="A0AAW0SNR5"/>
<evidence type="ECO:0008006" key="8">
    <source>
        <dbReference type="Google" id="ProtNLM"/>
    </source>
</evidence>
<dbReference type="InterPro" id="IPR016024">
    <property type="entry name" value="ARM-type_fold"/>
</dbReference>
<feature type="compositionally biased region" description="Polar residues" evidence="5">
    <location>
        <begin position="429"/>
        <end position="438"/>
    </location>
</feature>
<evidence type="ECO:0000256" key="2">
    <source>
        <dbReference type="ARBA" id="ARBA00022448"/>
    </source>
</evidence>
<feature type="compositionally biased region" description="Acidic residues" evidence="5">
    <location>
        <begin position="146"/>
        <end position="162"/>
    </location>
</feature>
<evidence type="ECO:0000256" key="3">
    <source>
        <dbReference type="ARBA" id="ARBA00022927"/>
    </source>
</evidence>
<feature type="compositionally biased region" description="Low complexity" evidence="5">
    <location>
        <begin position="368"/>
        <end position="383"/>
    </location>
</feature>
<feature type="repeat" description="ARM" evidence="4">
    <location>
        <begin position="570"/>
        <end position="612"/>
    </location>
</feature>
<evidence type="ECO:0000313" key="7">
    <source>
        <dbReference type="Proteomes" id="UP001487740"/>
    </source>
</evidence>
<evidence type="ECO:0000313" key="6">
    <source>
        <dbReference type="EMBL" id="KAK8376803.1"/>
    </source>
</evidence>
<feature type="compositionally biased region" description="Low complexity" evidence="5">
    <location>
        <begin position="68"/>
        <end position="79"/>
    </location>
</feature>
<feature type="compositionally biased region" description="Low complexity" evidence="5">
    <location>
        <begin position="279"/>
        <end position="290"/>
    </location>
</feature>
<dbReference type="InterPro" id="IPR000225">
    <property type="entry name" value="Armadillo"/>
</dbReference>
<sequence length="915" mass="97553">MDHGPMVSSGIGHRARRRLSRGSPEPLLPQRRPFDSPSSRSMDLASIRARRARLEALTASIKLPPLVPSEALPPSSASARGSPLSRGGMLPDSPLRRITWEERPLTGMGSPEPRLPPTLPRMATPHHPLPSIGHSREALSDFLPETPEEEEDEVKEQEEEEEWKVSVKCPRLACASPQSGAPSAFPSPATFQSSTAFPFPTILPSPATLLPSPTPPPPPPLHHHNHNTFPPHPSSPPTSPTNPITPTSPIKPSPPTQEVPPSTREASSTQTSTPPPASPTKATPSTETPSLNKESPPTSPTKDNPPTQISAYPVVSVQELPQRALASPHPPNSAPELRAAAHTGPYPVVSVQEHPSLTPTTPRPPASAPELSRAAQISSRSSASAPEFLAGAHASSYAVVTVQELPPSTQSSPRPTASAPELSPPIKSPSPSTHSASFASHDLPEPPVQVVSLSAIPVAEDSDAGTAHHSITVTSAKGGKPRDPKEFVSLVAKMSSNNTATRTAATIRVRQLLSSSHNAPIDEMLRLDVLTPALANLQENNPALQYETVWIITNIVSGTTQQTQAVADKGFVPVLVELVASGQPWVKEQAAWALGNMAADSSHLRNQIVQAGALRPLAELTKPEAKVSSLHKVVWALSNIFKLRNLRASPDDISFVLEVFRDHLLTHRDEEVVADALWTLTYLTDAGSNKAIQLVVEAGLLPILVGNLSSRSRQVVYPSIRALGTVVSGTDSQTEAALDAGMLAPLHTILKESREARRTKEATWALSNITAGTVEQIQKVVDEGFLHTLVHLIQEGATEVAREAVWAVSNLVAGGSAGQVAALVKAGGVRTLLDTLKPPAPHRLDLITVDTLLTILEKTGGGVAVQQMAEAGGVLVMSEKLGHEDEEVVERAREILETYFPDDSITEDEDEEEED</sequence>
<feature type="compositionally biased region" description="Basic and acidic residues" evidence="5">
    <location>
        <begin position="94"/>
        <end position="104"/>
    </location>
</feature>
<keyword evidence="2" id="KW-0813">Transport</keyword>
<reference evidence="6 7" key="1">
    <citation type="submission" date="2023-03" db="EMBL/GenBank/DDBJ databases">
        <title>High-quality genome of Scylla paramamosain provides insights in environmental adaptation.</title>
        <authorList>
            <person name="Zhang L."/>
        </authorList>
    </citation>
    <scope>NUCLEOTIDE SEQUENCE [LARGE SCALE GENOMIC DNA]</scope>
    <source>
        <strain evidence="6">LZ_2023a</strain>
        <tissue evidence="6">Muscle</tissue>
    </source>
</reference>
<dbReference type="PANTHER" id="PTHR23316">
    <property type="entry name" value="IMPORTIN ALPHA"/>
    <property type="match status" value="1"/>
</dbReference>
<feature type="compositionally biased region" description="Pro residues" evidence="5">
    <location>
        <begin position="249"/>
        <end position="258"/>
    </location>
</feature>
<keyword evidence="3" id="KW-0653">Protein transport</keyword>
<dbReference type="EMBL" id="JARAKH010000048">
    <property type="protein sequence ID" value="KAK8376803.1"/>
    <property type="molecule type" value="Genomic_DNA"/>
</dbReference>
<feature type="compositionally biased region" description="Polar residues" evidence="5">
    <location>
        <begin position="291"/>
        <end position="310"/>
    </location>
</feature>
<feature type="region of interest" description="Disordered" evidence="5">
    <location>
        <begin position="59"/>
        <end position="383"/>
    </location>
</feature>
<evidence type="ECO:0000256" key="1">
    <source>
        <dbReference type="ARBA" id="ARBA00010394"/>
    </source>
</evidence>
<organism evidence="6 7">
    <name type="scientific">Scylla paramamosain</name>
    <name type="common">Mud crab</name>
    <dbReference type="NCBI Taxonomy" id="85552"/>
    <lineage>
        <taxon>Eukaryota</taxon>
        <taxon>Metazoa</taxon>
        <taxon>Ecdysozoa</taxon>
        <taxon>Arthropoda</taxon>
        <taxon>Crustacea</taxon>
        <taxon>Multicrustacea</taxon>
        <taxon>Malacostraca</taxon>
        <taxon>Eumalacostraca</taxon>
        <taxon>Eucarida</taxon>
        <taxon>Decapoda</taxon>
        <taxon>Pleocyemata</taxon>
        <taxon>Brachyura</taxon>
        <taxon>Eubrachyura</taxon>
        <taxon>Portunoidea</taxon>
        <taxon>Portunidae</taxon>
        <taxon>Portuninae</taxon>
        <taxon>Scylla</taxon>
    </lineage>
</organism>
<feature type="compositionally biased region" description="Low complexity" evidence="5">
    <location>
        <begin position="200"/>
        <end position="211"/>
    </location>
</feature>
<feature type="compositionally biased region" description="Pro residues" evidence="5">
    <location>
        <begin position="230"/>
        <end position="240"/>
    </location>
</feature>
<dbReference type="SMART" id="SM00185">
    <property type="entry name" value="ARM"/>
    <property type="match status" value="8"/>
</dbReference>
<dbReference type="InterPro" id="IPR011989">
    <property type="entry name" value="ARM-like"/>
</dbReference>
<name>A0AAW0SNR5_SCYPA</name>
<keyword evidence="7" id="KW-1185">Reference proteome</keyword>
<dbReference type="GO" id="GO:0015031">
    <property type="term" value="P:protein transport"/>
    <property type="evidence" value="ECO:0007669"/>
    <property type="project" value="UniProtKB-KW"/>
</dbReference>
<feature type="region of interest" description="Disordered" evidence="5">
    <location>
        <begin position="404"/>
        <end position="444"/>
    </location>
</feature>
<feature type="region of interest" description="Disordered" evidence="5">
    <location>
        <begin position="1"/>
        <end position="46"/>
    </location>
</feature>